<keyword evidence="2" id="KW-1185">Reference proteome</keyword>
<evidence type="ECO:0000313" key="2">
    <source>
        <dbReference type="Proteomes" id="UP000214566"/>
    </source>
</evidence>
<evidence type="ECO:0000313" key="1">
    <source>
        <dbReference type="EMBL" id="SBP86458.1"/>
    </source>
</evidence>
<dbReference type="AlphaFoldDB" id="A0A238CZN1"/>
<name>A0A238CZN1_THIDL</name>
<proteinExistence type="predicted"/>
<sequence length="167" mass="19016">MRILRVQRMLGVDEGADAAELLHLGNDLQGQRGLARRFGTINLHHPPARQAADAERDVQAQRAGGHDLDVLHHLALAQAHDRTLAELFFDLRQRCRQRLGFFCIHHGFALFHLSSPVCLEMGRNLSQLYIKKGYPLSSSDAWMLDKYPVHAFYGRHPNIQAFRTTSR</sequence>
<organism evidence="1 2">
    <name type="scientific">Thiomonas delicata</name>
    <name type="common">Thiomonas cuprina</name>
    <dbReference type="NCBI Taxonomy" id="364030"/>
    <lineage>
        <taxon>Bacteria</taxon>
        <taxon>Pseudomonadati</taxon>
        <taxon>Pseudomonadota</taxon>
        <taxon>Betaproteobacteria</taxon>
        <taxon>Burkholderiales</taxon>
        <taxon>Thiomonas</taxon>
    </lineage>
</organism>
<protein>
    <submittedName>
        <fullName evidence="1">Uncharacterized protein</fullName>
    </submittedName>
</protein>
<reference evidence="1 2" key="1">
    <citation type="submission" date="2016-06" db="EMBL/GenBank/DDBJ databases">
        <authorList>
            <person name="Kjaerup R.B."/>
            <person name="Dalgaard T.S."/>
            <person name="Juul-Madsen H.R."/>
        </authorList>
    </citation>
    <scope>NUCLEOTIDE SEQUENCE [LARGE SCALE GENOMIC DNA]</scope>
    <source>
        <strain evidence="1 2">DSM 16361</strain>
    </source>
</reference>
<gene>
    <name evidence="1" type="ORF">THIARS_40079</name>
</gene>
<accession>A0A238CZN1</accession>
<dbReference type="Proteomes" id="UP000214566">
    <property type="component" value="Unassembled WGS sequence"/>
</dbReference>
<dbReference type="EMBL" id="FLMQ01000034">
    <property type="protein sequence ID" value="SBP86458.1"/>
    <property type="molecule type" value="Genomic_DNA"/>
</dbReference>